<keyword evidence="2" id="KW-0808">Transferase</keyword>
<dbReference type="CDD" id="cd00570">
    <property type="entry name" value="GST_N_family"/>
    <property type="match status" value="1"/>
</dbReference>
<dbReference type="OrthoDB" id="5791869at2"/>
<comment type="caution">
    <text evidence="2">The sequence shown here is derived from an EMBL/GenBank/DDBJ whole genome shotgun (WGS) entry which is preliminary data.</text>
</comment>
<sequence>MDQPILHHYDLSPFGEKVRLAFGHKGLAWRSVETPIWPPRPDTVPLTAGYRRSPVLQIGADVYCDTLLILRELERRYPEPTLYPGGQAGLAAVLSWWADTTTFIAAASIATSIIGDGVPPEFIEDRIAFMRHDFSKAASLRDLGLNRQRVAAQMTHLANMLRDGRPFLLGDAVSAADLSAYHPLWFVRTHAGAEADRLLPFDPAILAWMERVAALGHGTRSPLGADEALAIARAAEPVVLEGVDLDDPSGLKAGDAVAIRSDDANDPIHGILVTADRDEIVIRHESERVGLAHVHFPRFGYSAVPREAASSQAEAA</sequence>
<name>A0A7W6BZ73_9HYPH</name>
<organism evidence="2 3">
    <name type="scientific">Aureimonas phyllosphaerae</name>
    <dbReference type="NCBI Taxonomy" id="1166078"/>
    <lineage>
        <taxon>Bacteria</taxon>
        <taxon>Pseudomonadati</taxon>
        <taxon>Pseudomonadota</taxon>
        <taxon>Alphaproteobacteria</taxon>
        <taxon>Hyphomicrobiales</taxon>
        <taxon>Aurantimonadaceae</taxon>
        <taxon>Aureimonas</taxon>
    </lineage>
</organism>
<dbReference type="RefSeq" id="WP_090962932.1">
    <property type="nucleotide sequence ID" value="NZ_FOOA01000007.1"/>
</dbReference>
<dbReference type="InterPro" id="IPR036282">
    <property type="entry name" value="Glutathione-S-Trfase_C_sf"/>
</dbReference>
<keyword evidence="3" id="KW-1185">Reference proteome</keyword>
<proteinExistence type="predicted"/>
<dbReference type="InterPro" id="IPR036249">
    <property type="entry name" value="Thioredoxin-like_sf"/>
</dbReference>
<dbReference type="SUPFAM" id="SSF47616">
    <property type="entry name" value="GST C-terminal domain-like"/>
    <property type="match status" value="1"/>
</dbReference>
<feature type="domain" description="GST N-terminal" evidence="1">
    <location>
        <begin position="2"/>
        <end position="81"/>
    </location>
</feature>
<dbReference type="EMBL" id="JACIDO010000005">
    <property type="protein sequence ID" value="MBB3936431.1"/>
    <property type="molecule type" value="Genomic_DNA"/>
</dbReference>
<dbReference type="Pfam" id="PF13417">
    <property type="entry name" value="GST_N_3"/>
    <property type="match status" value="1"/>
</dbReference>
<dbReference type="EC" id="2.5.1.18" evidence="2"/>
<dbReference type="Proteomes" id="UP000531216">
    <property type="component" value="Unassembled WGS sequence"/>
</dbReference>
<dbReference type="Gene3D" id="1.20.1050.10">
    <property type="match status" value="1"/>
</dbReference>
<dbReference type="Gene3D" id="3.40.30.110">
    <property type="match status" value="2"/>
</dbReference>
<dbReference type="InterPro" id="IPR004045">
    <property type="entry name" value="Glutathione_S-Trfase_N"/>
</dbReference>
<dbReference type="Pfam" id="PF13410">
    <property type="entry name" value="GST_C_2"/>
    <property type="match status" value="1"/>
</dbReference>
<evidence type="ECO:0000313" key="2">
    <source>
        <dbReference type="EMBL" id="MBB3936431.1"/>
    </source>
</evidence>
<gene>
    <name evidence="2" type="ORF">GGR05_002585</name>
</gene>
<dbReference type="PROSITE" id="PS50404">
    <property type="entry name" value="GST_NTER"/>
    <property type="match status" value="1"/>
</dbReference>
<evidence type="ECO:0000313" key="3">
    <source>
        <dbReference type="Proteomes" id="UP000531216"/>
    </source>
</evidence>
<dbReference type="GO" id="GO:0004364">
    <property type="term" value="F:glutathione transferase activity"/>
    <property type="evidence" value="ECO:0007669"/>
    <property type="project" value="UniProtKB-EC"/>
</dbReference>
<dbReference type="SUPFAM" id="SSF52833">
    <property type="entry name" value="Thioredoxin-like"/>
    <property type="match status" value="1"/>
</dbReference>
<dbReference type="AlphaFoldDB" id="A0A7W6BZ73"/>
<reference evidence="2 3" key="1">
    <citation type="submission" date="2020-08" db="EMBL/GenBank/DDBJ databases">
        <title>Genomic Encyclopedia of Type Strains, Phase IV (KMG-IV): sequencing the most valuable type-strain genomes for metagenomic binning, comparative biology and taxonomic classification.</title>
        <authorList>
            <person name="Goeker M."/>
        </authorList>
    </citation>
    <scope>NUCLEOTIDE SEQUENCE [LARGE SCALE GENOMIC DNA]</scope>
    <source>
        <strain evidence="2 3">DSM 25024</strain>
    </source>
</reference>
<evidence type="ECO:0000259" key="1">
    <source>
        <dbReference type="PROSITE" id="PS50404"/>
    </source>
</evidence>
<accession>A0A7W6BZ73</accession>
<protein>
    <submittedName>
        <fullName evidence="2">Glutathione S-transferase</fullName>
        <ecNumber evidence="2">2.5.1.18</ecNumber>
    </submittedName>
</protein>